<dbReference type="InterPro" id="IPR019787">
    <property type="entry name" value="Znf_PHD-finger"/>
</dbReference>
<feature type="compositionally biased region" description="Polar residues" evidence="12">
    <location>
        <begin position="434"/>
        <end position="449"/>
    </location>
</feature>
<sequence>MAALLRSQDAYDPIKNIREWQSQQLNVQPSDYVALFKEIVLTLPKITHIPRDARTSLERSCSALILWSDGYGIAQGRLNATFKKSRKLRRTVLQNLLHIGRVLIERLVPLANISTEKLRVLCSSVESSVEETSGMISEESCRESDESSSDAGSAFSNDDIYEIAEDLKTDTRVLSGLDSLLKFPIFDLNHEDSAESYTLSTWSPEKLFSDKIENRFPCAEAGLALHLGKTNYERYLRCQANRDALGNEETVNATNQEGQEHAGTIIAGSKFHDSGIGTSIALTMSYAETLMSYSHDGQSVRIPPLSKEAKAGLPFSCLACGRTVLITNNSAWKRHIYLDLQPYMCLDMSCPYSSTTFESRDKWISHLALDHEMDPGWDSAKCLLCNEETGSGKMAVTRHLSKHLEEISLSALPVEVDSNAASENSSEPSDSDSITQDLTEQKNKTSANEGSRDLGVRRMSSIFDPEDIPAIHSSLSNAESETPLRQNSEDPDETLLQNALDYLRTVKAQFADEPGKYETFLETIKGLKNEKVSTTQAIFQIAELCSCNPVVIKGFNDFLPPGYRMEAIDASRTRVFTPQGEPVIILDRAWEQGKAARLEVFSSTEEIRSDDRILHHAQGESDPKAGEPFPLSAELTEELRQRQQQTAQKWAQQFLNTQDDQIRQKNPQMQDLLQEMARTGRAGQEMMDGNGSDRPSTFASIGEDRRRSAAPSPGQSPSFPFFVDPFTTLPPLELELHPDNTPMQVQIQAQEKWTQQFLNTQGAQVRQMDLPMQDLIQQMAETGQAGKQMMNGNDNDVSSTFVSVEQDRRQSPSPLLPSSSSHNRPLTSSDVMYSELKNYNHVPDNIAGRFPLGREVESGLGEMTAVTEEGIETSIFETDTEMRGVGSVLQQLQNDEPMQGQSQAHDRGGRMAENQQTSSVQNDQAPQEPISPQNQASEKMKLLTSLSLDLHPITGERPLTYMMLLDQVQSRGGYRSVTDAGGWDDVSRALGLPAHISIVTPRLKHLYEQNLLRMDGIRSTRRPSWRQEKQSPDTSMPPAPPVISSPTIEREVFTMSGIKPMTDVYSSEMEKRKEKEKSYRRHEPARAYQFGNRIIVEDEDGEVVKTYELPPQDPTDQESTGIKEGLKKIGLGHFHQLKKSAESAAEEGKAGKSSAAGAAATDHGITQERQQSPTPFLPAEPLITNNPVMGTSMSYADGQSSHTSGARQTSAVATATSSSVANSKDDLGPNVWASTHGEAVEAYRGVTKVRKPDGQHNGAFSNRTCTWADSVVQETGTGASGSKDRSDAGGMMRENDENDERRYCYCNNVSYGEMIACDADDCPREWFHLKCAGLDVPLRSSVKWYCKDCRARGKGNTDHDSDVWDLQADHSEDISGNYYLE</sequence>
<feature type="domain" description="ARID" evidence="14">
    <location>
        <begin position="927"/>
        <end position="1019"/>
    </location>
</feature>
<reference evidence="15 16" key="1">
    <citation type="journal article" date="2018" name="PLoS Pathog.">
        <title>Evolution of structural diversity of trichothecenes, a family of toxins produced by plant pathogenic and entomopathogenic fungi.</title>
        <authorList>
            <person name="Proctor R.H."/>
            <person name="McCormick S.P."/>
            <person name="Kim H.S."/>
            <person name="Cardoza R.E."/>
            <person name="Stanley A.M."/>
            <person name="Lindo L."/>
            <person name="Kelly A."/>
            <person name="Brown D.W."/>
            <person name="Lee T."/>
            <person name="Vaughan M.M."/>
            <person name="Alexander N.J."/>
            <person name="Busman M."/>
            <person name="Gutierrez S."/>
        </authorList>
    </citation>
    <scope>NUCLEOTIDE SEQUENCE [LARGE SCALE GENOMIC DNA]</scope>
    <source>
        <strain evidence="15 16">IBT 40837</strain>
    </source>
</reference>
<feature type="binding site" evidence="9">
    <location>
        <position position="1304"/>
    </location>
    <ligand>
        <name>Zn(2+)</name>
        <dbReference type="ChEBI" id="CHEBI:29105"/>
        <label>1</label>
    </ligand>
</feature>
<feature type="domain" description="PHD-type" evidence="13">
    <location>
        <begin position="1301"/>
        <end position="1352"/>
    </location>
</feature>
<dbReference type="GO" id="GO:0000785">
    <property type="term" value="C:chromatin"/>
    <property type="evidence" value="ECO:0007669"/>
    <property type="project" value="UniProtKB-ARBA"/>
</dbReference>
<evidence type="ECO:0000256" key="9">
    <source>
        <dbReference type="PIRSR" id="PIRSR628651-51"/>
    </source>
</evidence>
<evidence type="ECO:0000256" key="8">
    <source>
        <dbReference type="PIRSR" id="PIRSR628651-50"/>
    </source>
</evidence>
<dbReference type="InterPro" id="IPR003822">
    <property type="entry name" value="PAH"/>
</dbReference>
<dbReference type="SUPFAM" id="SSF57903">
    <property type="entry name" value="FYVE/PHD zinc finger"/>
    <property type="match status" value="1"/>
</dbReference>
<dbReference type="GO" id="GO:0016020">
    <property type="term" value="C:membrane"/>
    <property type="evidence" value="ECO:0007669"/>
    <property type="project" value="InterPro"/>
</dbReference>
<feature type="compositionally biased region" description="Polar residues" evidence="12">
    <location>
        <begin position="893"/>
        <end position="903"/>
    </location>
</feature>
<dbReference type="GO" id="GO:0006325">
    <property type="term" value="P:chromatin organization"/>
    <property type="evidence" value="ECO:0007669"/>
    <property type="project" value="UniProtKB-KW"/>
</dbReference>
<dbReference type="InterPro" id="IPR058925">
    <property type="entry name" value="zf-C2H2_AcuF"/>
</dbReference>
<evidence type="ECO:0000313" key="16">
    <source>
        <dbReference type="Proteomes" id="UP000266272"/>
    </source>
</evidence>
<feature type="binding site" evidence="9">
    <location>
        <position position="1328"/>
    </location>
    <ligand>
        <name>Zn(2+)</name>
        <dbReference type="ChEBI" id="CHEBI:29105"/>
        <label>1</label>
    </ligand>
</feature>
<evidence type="ECO:0000256" key="10">
    <source>
        <dbReference type="PROSITE-ProRule" id="PRU00146"/>
    </source>
</evidence>
<dbReference type="InterPro" id="IPR013083">
    <property type="entry name" value="Znf_RING/FYVE/PHD"/>
</dbReference>
<dbReference type="Proteomes" id="UP000266272">
    <property type="component" value="Unassembled WGS sequence"/>
</dbReference>
<evidence type="ECO:0000256" key="11">
    <source>
        <dbReference type="PROSITE-ProRule" id="PRU00810"/>
    </source>
</evidence>
<dbReference type="PROSITE" id="PS50016">
    <property type="entry name" value="ZF_PHD_2"/>
    <property type="match status" value="1"/>
</dbReference>
<feature type="binding site" evidence="9">
    <location>
        <position position="1349"/>
    </location>
    <ligand>
        <name>Zn(2+)</name>
        <dbReference type="ChEBI" id="CHEBI:29105"/>
        <label>2</label>
    </ligand>
</feature>
<feature type="site" description="Histone H3K4me3 binding" evidence="8">
    <location>
        <position position="1326"/>
    </location>
</feature>
<feature type="compositionally biased region" description="Basic and acidic residues" evidence="12">
    <location>
        <begin position="1282"/>
        <end position="1294"/>
    </location>
</feature>
<evidence type="ECO:0000256" key="7">
    <source>
        <dbReference type="ARBA" id="ARBA00023242"/>
    </source>
</evidence>
<dbReference type="InterPro" id="IPR001965">
    <property type="entry name" value="Znf_PHD"/>
</dbReference>
<feature type="region of interest" description="Disordered" evidence="12">
    <location>
        <begin position="1273"/>
        <end position="1294"/>
    </location>
</feature>
<evidence type="ECO:0000256" key="1">
    <source>
        <dbReference type="ARBA" id="ARBA00004123"/>
    </source>
</evidence>
<feature type="compositionally biased region" description="Low complexity" evidence="12">
    <location>
        <begin position="1209"/>
        <end position="1221"/>
    </location>
</feature>
<feature type="binding site" evidence="9">
    <location>
        <position position="1346"/>
    </location>
    <ligand>
        <name>Zn(2+)</name>
        <dbReference type="ChEBI" id="CHEBI:29105"/>
        <label>2</label>
    </ligand>
</feature>
<dbReference type="EMBL" id="PXOA01000206">
    <property type="protein sequence ID" value="RFU78548.1"/>
    <property type="molecule type" value="Genomic_DNA"/>
</dbReference>
<dbReference type="Gene3D" id="1.10.150.60">
    <property type="entry name" value="ARID DNA-binding domain"/>
    <property type="match status" value="1"/>
</dbReference>
<dbReference type="InterPro" id="IPR019786">
    <property type="entry name" value="Zinc_finger_PHD-type_CS"/>
</dbReference>
<feature type="site" description="Histone H3K4me3 binding" evidence="8">
    <location>
        <position position="1314"/>
    </location>
</feature>
<dbReference type="GO" id="GO:0003677">
    <property type="term" value="F:DNA binding"/>
    <property type="evidence" value="ECO:0007669"/>
    <property type="project" value="InterPro"/>
</dbReference>
<dbReference type="SUPFAM" id="SSF47762">
    <property type="entry name" value="PAH2 domain"/>
    <property type="match status" value="1"/>
</dbReference>
<keyword evidence="16" id="KW-1185">Reference proteome</keyword>
<evidence type="ECO:0000259" key="13">
    <source>
        <dbReference type="PROSITE" id="PS50016"/>
    </source>
</evidence>
<keyword evidence="3 9" id="KW-0479">Metal-binding</keyword>
<feature type="region of interest" description="Disordered" evidence="12">
    <location>
        <begin position="1018"/>
        <end position="1044"/>
    </location>
</feature>
<feature type="region of interest" description="Disordered" evidence="12">
    <location>
        <begin position="893"/>
        <end position="936"/>
    </location>
</feature>
<evidence type="ECO:0000256" key="12">
    <source>
        <dbReference type="SAM" id="MobiDB-lite"/>
    </source>
</evidence>
<organism evidence="15 16">
    <name type="scientific">Trichoderma arundinaceum</name>
    <dbReference type="NCBI Taxonomy" id="490622"/>
    <lineage>
        <taxon>Eukaryota</taxon>
        <taxon>Fungi</taxon>
        <taxon>Dikarya</taxon>
        <taxon>Ascomycota</taxon>
        <taxon>Pezizomycotina</taxon>
        <taxon>Sordariomycetes</taxon>
        <taxon>Hypocreomycetidae</taxon>
        <taxon>Hypocreales</taxon>
        <taxon>Hypocreaceae</taxon>
        <taxon>Trichoderma</taxon>
    </lineage>
</organism>
<feature type="region of interest" description="Disordered" evidence="12">
    <location>
        <begin position="683"/>
        <end position="719"/>
    </location>
</feature>
<keyword evidence="4 10" id="KW-0863">Zinc-finger</keyword>
<feature type="compositionally biased region" description="Polar residues" evidence="12">
    <location>
        <begin position="1183"/>
        <end position="1208"/>
    </location>
</feature>
<evidence type="ECO:0000313" key="15">
    <source>
        <dbReference type="EMBL" id="RFU78548.1"/>
    </source>
</evidence>
<dbReference type="PROSITE" id="PS51477">
    <property type="entry name" value="PAH"/>
    <property type="match status" value="1"/>
</dbReference>
<feature type="compositionally biased region" description="Low complexity" evidence="12">
    <location>
        <begin position="709"/>
        <end position="719"/>
    </location>
</feature>
<keyword evidence="7 11" id="KW-0539">Nucleus</keyword>
<dbReference type="GO" id="GO:0005634">
    <property type="term" value="C:nucleus"/>
    <property type="evidence" value="ECO:0007669"/>
    <property type="project" value="UniProtKB-SubCell"/>
</dbReference>
<dbReference type="Gene3D" id="1.20.1160.11">
    <property type="entry name" value="Paired amphipathic helix"/>
    <property type="match status" value="1"/>
</dbReference>
<dbReference type="InterPro" id="IPR036600">
    <property type="entry name" value="PAH_sf"/>
</dbReference>
<dbReference type="InterPro" id="IPR036431">
    <property type="entry name" value="ARID_dom_sf"/>
</dbReference>
<feature type="binding site" evidence="9">
    <location>
        <position position="1317"/>
    </location>
    <ligand>
        <name>Zn(2+)</name>
        <dbReference type="ChEBI" id="CHEBI:29105"/>
        <label>2</label>
    </ligand>
</feature>
<feature type="compositionally biased region" description="Low complexity" evidence="12">
    <location>
        <begin position="811"/>
        <end position="821"/>
    </location>
</feature>
<keyword evidence="6" id="KW-0156">Chromatin regulator</keyword>
<dbReference type="Pfam" id="PF26082">
    <property type="entry name" value="zf-C2H2_AcuF"/>
    <property type="match status" value="1"/>
</dbReference>
<dbReference type="PROSITE" id="PS51011">
    <property type="entry name" value="ARID"/>
    <property type="match status" value="1"/>
</dbReference>
<keyword evidence="5 9" id="KW-0862">Zinc</keyword>
<dbReference type="InterPro" id="IPR013928">
    <property type="entry name" value="Cation/H_antiporter_C"/>
</dbReference>
<feature type="region of interest" description="Disordered" evidence="12">
    <location>
        <begin position="418"/>
        <end position="457"/>
    </location>
</feature>
<comment type="caution">
    <text evidence="15">The sequence shown here is derived from an EMBL/GenBank/DDBJ whole genome shotgun (WGS) entry which is preliminary data.</text>
</comment>
<evidence type="ECO:0000256" key="6">
    <source>
        <dbReference type="ARBA" id="ARBA00022853"/>
    </source>
</evidence>
<comment type="subcellular location">
    <subcellularLocation>
        <location evidence="1 11">Nucleus</location>
    </subcellularLocation>
</comment>
<feature type="site" description="Histone H3K4me3 binding" evidence="8">
    <location>
        <position position="1303"/>
    </location>
</feature>
<dbReference type="PANTHER" id="PTHR10333">
    <property type="entry name" value="INHIBITOR OF GROWTH PROTEIN"/>
    <property type="match status" value="1"/>
</dbReference>
<accession>A0A395NRB3</accession>
<gene>
    <name evidence="15" type="ORF">TARUN_3678</name>
</gene>
<dbReference type="Pfam" id="PF01388">
    <property type="entry name" value="ARID"/>
    <property type="match status" value="1"/>
</dbReference>
<feature type="region of interest" description="Disordered" evidence="12">
    <location>
        <begin position="803"/>
        <end position="827"/>
    </location>
</feature>
<dbReference type="GO" id="GO:0008270">
    <property type="term" value="F:zinc ion binding"/>
    <property type="evidence" value="ECO:0007669"/>
    <property type="project" value="UniProtKB-KW"/>
</dbReference>
<dbReference type="CDD" id="cd15505">
    <property type="entry name" value="PHD_ING"/>
    <property type="match status" value="1"/>
</dbReference>
<proteinExistence type="inferred from homology"/>
<feature type="region of interest" description="Disordered" evidence="12">
    <location>
        <begin position="1137"/>
        <end position="1231"/>
    </location>
</feature>
<dbReference type="STRING" id="490622.A0A395NRB3"/>
<dbReference type="SMART" id="SM00249">
    <property type="entry name" value="PHD"/>
    <property type="match status" value="1"/>
</dbReference>
<protein>
    <submittedName>
        <fullName evidence="15">Ankyrin repeat</fullName>
    </submittedName>
</protein>
<feature type="compositionally biased region" description="Low complexity" evidence="12">
    <location>
        <begin position="418"/>
        <end position="433"/>
    </location>
</feature>
<feature type="binding site" evidence="9">
    <location>
        <position position="1306"/>
    </location>
    <ligand>
        <name>Zn(2+)</name>
        <dbReference type="ChEBI" id="CHEBI:29105"/>
        <label>1</label>
    </ligand>
</feature>
<name>A0A395NRB3_TRIAR</name>
<feature type="region of interest" description="Disordered" evidence="12">
    <location>
        <begin position="132"/>
        <end position="154"/>
    </location>
</feature>
<evidence type="ECO:0000256" key="4">
    <source>
        <dbReference type="ARBA" id="ARBA00022771"/>
    </source>
</evidence>
<dbReference type="Gene3D" id="3.30.40.10">
    <property type="entry name" value="Zinc/RING finger domain, C3HC4 (zinc finger)"/>
    <property type="match status" value="1"/>
</dbReference>
<feature type="binding site" evidence="9">
    <location>
        <position position="1322"/>
    </location>
    <ligand>
        <name>Zn(2+)</name>
        <dbReference type="ChEBI" id="CHEBI:29105"/>
        <label>2</label>
    </ligand>
</feature>
<comment type="similarity">
    <text evidence="2">Belongs to the ING family.</text>
</comment>
<feature type="site" description="Histone H3K4me3 binding" evidence="8">
    <location>
        <position position="1318"/>
    </location>
</feature>
<dbReference type="GO" id="GO:0006355">
    <property type="term" value="P:regulation of DNA-templated transcription"/>
    <property type="evidence" value="ECO:0007669"/>
    <property type="project" value="InterPro"/>
</dbReference>
<dbReference type="InterPro" id="IPR028651">
    <property type="entry name" value="ING_fam"/>
</dbReference>
<evidence type="ECO:0000259" key="14">
    <source>
        <dbReference type="PROSITE" id="PS51011"/>
    </source>
</evidence>
<dbReference type="SMART" id="SM01014">
    <property type="entry name" value="ARID"/>
    <property type="match status" value="1"/>
</dbReference>
<dbReference type="SUPFAM" id="SSF46774">
    <property type="entry name" value="ARID-like"/>
    <property type="match status" value="1"/>
</dbReference>
<feature type="compositionally biased region" description="Polar residues" evidence="12">
    <location>
        <begin position="913"/>
        <end position="936"/>
    </location>
</feature>
<dbReference type="InterPro" id="IPR011011">
    <property type="entry name" value="Znf_FYVE_PHD"/>
</dbReference>
<feature type="binding site" evidence="9">
    <location>
        <position position="1331"/>
    </location>
    <ligand>
        <name>Zn(2+)</name>
        <dbReference type="ChEBI" id="CHEBI:29105"/>
        <label>1</label>
    </ligand>
</feature>
<dbReference type="InterPro" id="IPR001606">
    <property type="entry name" value="ARID_dom"/>
</dbReference>
<evidence type="ECO:0000256" key="2">
    <source>
        <dbReference type="ARBA" id="ARBA00010210"/>
    </source>
</evidence>
<dbReference type="Pfam" id="PF08619">
    <property type="entry name" value="Nha1_C"/>
    <property type="match status" value="1"/>
</dbReference>
<dbReference type="PANTHER" id="PTHR10333:SF42">
    <property type="entry name" value="INHIBITOR OF GROWTH PROTEIN 5"/>
    <property type="match status" value="1"/>
</dbReference>
<evidence type="ECO:0000256" key="3">
    <source>
        <dbReference type="ARBA" id="ARBA00022723"/>
    </source>
</evidence>
<dbReference type="PROSITE" id="PS01359">
    <property type="entry name" value="ZF_PHD_1"/>
    <property type="match status" value="1"/>
</dbReference>
<evidence type="ECO:0000256" key="5">
    <source>
        <dbReference type="ARBA" id="ARBA00022833"/>
    </source>
</evidence>
<dbReference type="CDD" id="cd16100">
    <property type="entry name" value="ARID"/>
    <property type="match status" value="1"/>
</dbReference>
<dbReference type="OrthoDB" id="20872at2759"/>
<feature type="compositionally biased region" description="Low complexity" evidence="12">
    <location>
        <begin position="1151"/>
        <end position="1160"/>
    </location>
</feature>
<dbReference type="GO" id="GO:0015385">
    <property type="term" value="F:sodium:proton antiporter activity"/>
    <property type="evidence" value="ECO:0007669"/>
    <property type="project" value="InterPro"/>
</dbReference>